<evidence type="ECO:0000313" key="7">
    <source>
        <dbReference type="Proteomes" id="UP000789396"/>
    </source>
</evidence>
<protein>
    <submittedName>
        <fullName evidence="6">5938_t:CDS:1</fullName>
    </submittedName>
</protein>
<keyword evidence="2" id="KW-0067">ATP-binding</keyword>
<feature type="non-terminal residue" evidence="6">
    <location>
        <position position="105"/>
    </location>
</feature>
<gene>
    <name evidence="6" type="ORF">RFULGI_LOCUS14250</name>
</gene>
<proteinExistence type="predicted"/>
<keyword evidence="1" id="KW-0547">Nucleotide-binding</keyword>
<dbReference type="GO" id="GO:0007076">
    <property type="term" value="P:mitotic chromosome condensation"/>
    <property type="evidence" value="ECO:0007669"/>
    <property type="project" value="TreeGrafter"/>
</dbReference>
<evidence type="ECO:0000256" key="2">
    <source>
        <dbReference type="ARBA" id="ARBA00022840"/>
    </source>
</evidence>
<dbReference type="EMBL" id="CAJVPZ010040753">
    <property type="protein sequence ID" value="CAG8760226.1"/>
    <property type="molecule type" value="Genomic_DNA"/>
</dbReference>
<dbReference type="SUPFAM" id="SSF75553">
    <property type="entry name" value="Smc hinge domain"/>
    <property type="match status" value="1"/>
</dbReference>
<dbReference type="InterPro" id="IPR036277">
    <property type="entry name" value="SMC_hinge_sf"/>
</dbReference>
<dbReference type="Pfam" id="PF06470">
    <property type="entry name" value="SMC_hinge"/>
    <property type="match status" value="1"/>
</dbReference>
<feature type="region of interest" description="Disordered" evidence="4">
    <location>
        <begin position="67"/>
        <end position="90"/>
    </location>
</feature>
<evidence type="ECO:0000256" key="4">
    <source>
        <dbReference type="SAM" id="MobiDB-lite"/>
    </source>
</evidence>
<name>A0A9N9J1L1_9GLOM</name>
<dbReference type="Proteomes" id="UP000789396">
    <property type="component" value="Unassembled WGS sequence"/>
</dbReference>
<dbReference type="OrthoDB" id="5575062at2759"/>
<dbReference type="GO" id="GO:0005524">
    <property type="term" value="F:ATP binding"/>
    <property type="evidence" value="ECO:0007669"/>
    <property type="project" value="UniProtKB-KW"/>
</dbReference>
<dbReference type="PANTHER" id="PTHR18937">
    <property type="entry name" value="STRUCTURAL MAINTENANCE OF CHROMOSOMES SMC FAMILY MEMBER"/>
    <property type="match status" value="1"/>
</dbReference>
<dbReference type="FunFam" id="3.30.70.1620:FF:000003">
    <property type="entry name" value="Structural maintenance of chromosomes 4"/>
    <property type="match status" value="1"/>
</dbReference>
<keyword evidence="7" id="KW-1185">Reference proteome</keyword>
<reference evidence="6" key="1">
    <citation type="submission" date="2021-06" db="EMBL/GenBank/DDBJ databases">
        <authorList>
            <person name="Kallberg Y."/>
            <person name="Tangrot J."/>
            <person name="Rosling A."/>
        </authorList>
    </citation>
    <scope>NUCLEOTIDE SEQUENCE</scope>
    <source>
        <strain evidence="6">IN212</strain>
    </source>
</reference>
<comment type="caution">
    <text evidence="6">The sequence shown here is derived from an EMBL/GenBank/DDBJ whole genome shotgun (WGS) entry which is preliminary data.</text>
</comment>
<keyword evidence="3" id="KW-0539">Nucleus</keyword>
<evidence type="ECO:0000256" key="3">
    <source>
        <dbReference type="ARBA" id="ARBA00023242"/>
    </source>
</evidence>
<dbReference type="AlphaFoldDB" id="A0A9N9J1L1"/>
<organism evidence="6 7">
    <name type="scientific">Racocetra fulgida</name>
    <dbReference type="NCBI Taxonomy" id="60492"/>
    <lineage>
        <taxon>Eukaryota</taxon>
        <taxon>Fungi</taxon>
        <taxon>Fungi incertae sedis</taxon>
        <taxon>Mucoromycota</taxon>
        <taxon>Glomeromycotina</taxon>
        <taxon>Glomeromycetes</taxon>
        <taxon>Diversisporales</taxon>
        <taxon>Gigasporaceae</taxon>
        <taxon>Racocetra</taxon>
    </lineage>
</organism>
<evidence type="ECO:0000313" key="6">
    <source>
        <dbReference type="EMBL" id="CAG8760226.1"/>
    </source>
</evidence>
<feature type="domain" description="SMC hinge" evidence="5">
    <location>
        <begin position="8"/>
        <end position="50"/>
    </location>
</feature>
<sequence length="105" mass="11736">MDMSPIQTPEGVPRLFDLIRPKEKKFAPAFYKALQNTLVAENLQQASRIAYGRQRWRVVTLDGQLIDKSGTMSGGGNKVNRGGMSSKFVPDVTPEIVSNLERERT</sequence>
<dbReference type="GO" id="GO:0000796">
    <property type="term" value="C:condensin complex"/>
    <property type="evidence" value="ECO:0007669"/>
    <property type="project" value="TreeGrafter"/>
</dbReference>
<dbReference type="Gene3D" id="3.30.70.1620">
    <property type="match status" value="1"/>
</dbReference>
<evidence type="ECO:0000256" key="1">
    <source>
        <dbReference type="ARBA" id="ARBA00022741"/>
    </source>
</evidence>
<dbReference type="PANTHER" id="PTHR18937:SF172">
    <property type="entry name" value="STRUCTURAL MAINTENANCE OF CHROMOSOMES PROTEIN"/>
    <property type="match status" value="1"/>
</dbReference>
<dbReference type="InterPro" id="IPR010935">
    <property type="entry name" value="SMC_hinge"/>
</dbReference>
<accession>A0A9N9J1L1</accession>
<evidence type="ECO:0000259" key="5">
    <source>
        <dbReference type="Pfam" id="PF06470"/>
    </source>
</evidence>